<evidence type="ECO:0000313" key="4">
    <source>
        <dbReference type="Proteomes" id="UP001589718"/>
    </source>
</evidence>
<organism evidence="3 4">
    <name type="scientific">Streptomyces cremeus</name>
    <dbReference type="NCBI Taxonomy" id="66881"/>
    <lineage>
        <taxon>Bacteria</taxon>
        <taxon>Bacillati</taxon>
        <taxon>Actinomycetota</taxon>
        <taxon>Actinomycetes</taxon>
        <taxon>Kitasatosporales</taxon>
        <taxon>Streptomycetaceae</taxon>
        <taxon>Streptomyces</taxon>
    </lineage>
</organism>
<dbReference type="InterPro" id="IPR002372">
    <property type="entry name" value="PQQ_rpt_dom"/>
</dbReference>
<feature type="domain" description="Pyrrolo-quinoline quinone repeat" evidence="2">
    <location>
        <begin position="340"/>
        <end position="558"/>
    </location>
</feature>
<dbReference type="Gene3D" id="2.130.10.10">
    <property type="entry name" value="YVTN repeat-like/Quinoprotein amine dehydrogenase"/>
    <property type="match status" value="1"/>
</dbReference>
<dbReference type="Proteomes" id="UP001589718">
    <property type="component" value="Unassembled WGS sequence"/>
</dbReference>
<dbReference type="RefSeq" id="WP_345222090.1">
    <property type="nucleotide sequence ID" value="NZ_BAAAXE010000013.1"/>
</dbReference>
<evidence type="ECO:0000313" key="3">
    <source>
        <dbReference type="EMBL" id="MFB9520056.1"/>
    </source>
</evidence>
<keyword evidence="4" id="KW-1185">Reference proteome</keyword>
<comment type="caution">
    <text evidence="3">The sequence shown here is derived from an EMBL/GenBank/DDBJ whole genome shotgun (WGS) entry which is preliminary data.</text>
</comment>
<evidence type="ECO:0000259" key="2">
    <source>
        <dbReference type="Pfam" id="PF13360"/>
    </source>
</evidence>
<dbReference type="InterPro" id="IPR011047">
    <property type="entry name" value="Quinoprotein_ADH-like_sf"/>
</dbReference>
<sequence length="660" mass="67576">MTQPPNQPPQNGEGAPQPSPFGKSPEPGHRPAPQDTPPQSPPSPTVAEGFGAPTPPPAGGFGAPVPPPAGGFGAPTPPPPGQQPGQPGPGQPAYGYPQPPGQPPQGAPAPPPAAPGRPPQAPPAGYGYPGQPGQPQPNPYGGQQQPGYGYPGQQPGQPASYSMHPPQGPAPGTVVQGGSGNGGGLSNQLKIIIAAVVAVVLIVAAGVVYKATSGDEPEDVAGNSTGGGGAKGGDSPKAPDGAGKEQAPPVTTAKVGFQVPLPVVKEITTVRGSWATDTVYAKSAVDSVIGYDPVNGTEKWKLPLDGSPCGGSLQVTPDNKAAIVFQGKKQPGEKIASCTEVGLIDLNAGKLLWQKSFPEGDRKERLEMVTISGDTVAAAGVSGGGGLALADGAVRWAPKASADQCNDVGYAGGANLIAVRQCGNFDDQSYLIQNLNTATGAPISTFKMPAASKYVSVVSTKPLVVGANVGESGEYKTRMSHLFSIDEKTGKQRAQIGVDSSKFTIECDLDDVGNCTKIAVGNGRVYLSTVEHKGQAETGRTNEIVSFDLATGKPTTDNFASGERYTMVPLRMDGGNLLVYKFPPYDKGGQVASIDGGSGKQTVLLDNPADRAVRDAEQSMTIKLEEVKFHKGRLYMGTQLISADPSSSRKFLALAFVPAK</sequence>
<dbReference type="EMBL" id="JBHMCR010000004">
    <property type="protein sequence ID" value="MFB9520056.1"/>
    <property type="molecule type" value="Genomic_DNA"/>
</dbReference>
<feature type="compositionally biased region" description="Pro residues" evidence="1">
    <location>
        <begin position="34"/>
        <end position="44"/>
    </location>
</feature>
<dbReference type="PRINTS" id="PR01217">
    <property type="entry name" value="PRICHEXTENSN"/>
</dbReference>
<feature type="region of interest" description="Disordered" evidence="1">
    <location>
        <begin position="214"/>
        <end position="251"/>
    </location>
</feature>
<reference evidence="3 4" key="1">
    <citation type="submission" date="2024-09" db="EMBL/GenBank/DDBJ databases">
        <authorList>
            <person name="Sun Q."/>
            <person name="Mori K."/>
        </authorList>
    </citation>
    <scope>NUCLEOTIDE SEQUENCE [LARGE SCALE GENOMIC DNA]</scope>
    <source>
        <strain evidence="3 4">JCM 4362</strain>
    </source>
</reference>
<evidence type="ECO:0000256" key="1">
    <source>
        <dbReference type="SAM" id="MobiDB-lite"/>
    </source>
</evidence>
<proteinExistence type="predicted"/>
<accession>A0ABV5PA33</accession>
<feature type="region of interest" description="Disordered" evidence="1">
    <location>
        <begin position="1"/>
        <end position="179"/>
    </location>
</feature>
<dbReference type="SUPFAM" id="SSF50998">
    <property type="entry name" value="Quinoprotein alcohol dehydrogenase-like"/>
    <property type="match status" value="2"/>
</dbReference>
<dbReference type="InterPro" id="IPR015943">
    <property type="entry name" value="WD40/YVTN_repeat-like_dom_sf"/>
</dbReference>
<dbReference type="Pfam" id="PF13360">
    <property type="entry name" value="PQQ_2"/>
    <property type="match status" value="1"/>
</dbReference>
<feature type="compositionally biased region" description="Low complexity" evidence="1">
    <location>
        <begin position="139"/>
        <end position="159"/>
    </location>
</feature>
<name>A0ABV5PA33_STRCM</name>
<protein>
    <submittedName>
        <fullName evidence="3">PQQ-binding-like beta-propeller repeat protein</fullName>
    </submittedName>
</protein>
<feature type="compositionally biased region" description="Pro residues" evidence="1">
    <location>
        <begin position="53"/>
        <end position="90"/>
    </location>
</feature>
<gene>
    <name evidence="3" type="ORF">ACFFTU_08875</name>
</gene>
<feature type="compositionally biased region" description="Pro residues" evidence="1">
    <location>
        <begin position="97"/>
        <end position="122"/>
    </location>
</feature>